<evidence type="ECO:0000256" key="1">
    <source>
        <dbReference type="SAM" id="Coils"/>
    </source>
</evidence>
<dbReference type="EMBL" id="JANUXX010000011">
    <property type="protein sequence ID" value="MCS4488885.1"/>
    <property type="molecule type" value="Genomic_DNA"/>
</dbReference>
<accession>A0ABT2F906</accession>
<organism evidence="2 3">
    <name type="scientific">Streptococcus sciuri</name>
    <dbReference type="NCBI Taxonomy" id="2973939"/>
    <lineage>
        <taxon>Bacteria</taxon>
        <taxon>Bacillati</taxon>
        <taxon>Bacillota</taxon>
        <taxon>Bacilli</taxon>
        <taxon>Lactobacillales</taxon>
        <taxon>Streptococcaceae</taxon>
        <taxon>Streptococcus</taxon>
    </lineage>
</organism>
<keyword evidence="3" id="KW-1185">Reference proteome</keyword>
<name>A0ABT2F906_9STRE</name>
<feature type="coiled-coil region" evidence="1">
    <location>
        <begin position="11"/>
        <end position="45"/>
    </location>
</feature>
<evidence type="ECO:0000313" key="2">
    <source>
        <dbReference type="EMBL" id="MCS4488885.1"/>
    </source>
</evidence>
<evidence type="ECO:0000313" key="3">
    <source>
        <dbReference type="Proteomes" id="UP001206548"/>
    </source>
</evidence>
<dbReference type="Proteomes" id="UP001206548">
    <property type="component" value="Unassembled WGS sequence"/>
</dbReference>
<keyword evidence="1" id="KW-0175">Coiled coil</keyword>
<dbReference type="RefSeq" id="WP_259139306.1">
    <property type="nucleotide sequence ID" value="NZ_JANUXX010000011.1"/>
</dbReference>
<proteinExistence type="predicted"/>
<gene>
    <name evidence="2" type="ORF">NXS10_07965</name>
</gene>
<comment type="caution">
    <text evidence="2">The sequence shown here is derived from an EMBL/GenBank/DDBJ whole genome shotgun (WGS) entry which is preliminary data.</text>
</comment>
<sequence length="86" mass="9997">MDEKELKHLKKRELYEVLLAQSREIDRLRQELSDIRSQLEDKKVVIKEAGSLAEASLRLTAVFEEAQKAATIYLDNLREQVGQNEK</sequence>
<protein>
    <submittedName>
        <fullName evidence="2">DNA repair protein</fullName>
    </submittedName>
</protein>
<reference evidence="2 3" key="1">
    <citation type="journal article" date="2023" name="Int. J. Syst. Evol. Microbiol.">
        <title>Streptococcus sciuri sp. nov., Staphylococcus marylandisciuri sp. nov. and Staphylococcus americanisciuri sp. nov., isolated from faeces of eastern grey squirrel (Sciurus carolinensis).</title>
        <authorList>
            <person name="Volokhov D.V."/>
            <person name="Zagorodnyaya T.A."/>
            <person name="Furtak V.A."/>
            <person name="Nattanmai G."/>
            <person name="Randall L."/>
            <person name="Jose S."/>
            <person name="Gao Y."/>
            <person name="Eisenberg T."/>
            <person name="Delmonte P."/>
            <person name="Blom J."/>
            <person name="Mitchell K.K."/>
        </authorList>
    </citation>
    <scope>NUCLEOTIDE SEQUENCE [LARGE SCALE GENOMIC DNA]</scope>
    <source>
        <strain evidence="2 3">SQ9-PEA</strain>
    </source>
</reference>